<dbReference type="RefSeq" id="WP_275956707.1">
    <property type="nucleotide sequence ID" value="NZ_AP024601.1"/>
</dbReference>
<accession>A0A8D5UIR4</accession>
<evidence type="ECO:0000256" key="1">
    <source>
        <dbReference type="SAM" id="Phobius"/>
    </source>
</evidence>
<feature type="transmembrane region" description="Helical" evidence="1">
    <location>
        <begin position="22"/>
        <end position="43"/>
    </location>
</feature>
<dbReference type="GO" id="GO:0005886">
    <property type="term" value="C:plasma membrane"/>
    <property type="evidence" value="ECO:0007669"/>
    <property type="project" value="InterPro"/>
</dbReference>
<sequence length="182" mass="20629">MDYQLFQWINHYAGHHPWWDHIFEGLTTFGPYLYMAILVIFALRSSTRLAAIYGFVTASLAIGMNFLISLVYYRPRPFISHHVHLLLPHPADSSFPSDHTTGAVAIAVALWNHNRKLGIPLFILALLIGLSRIYVGHHYPTDVLAGILVGTLSALLVMKHGEKILTKLPYVQVRKDRKMEDS</sequence>
<dbReference type="AlphaFoldDB" id="A0A8D5UIR4"/>
<dbReference type="GO" id="GO:0050380">
    <property type="term" value="F:undecaprenyl-diphosphatase activity"/>
    <property type="evidence" value="ECO:0007669"/>
    <property type="project" value="InterPro"/>
</dbReference>
<dbReference type="SUPFAM" id="SSF48317">
    <property type="entry name" value="Acid phosphatase/Vanadium-dependent haloperoxidase"/>
    <property type="match status" value="1"/>
</dbReference>
<dbReference type="EMBL" id="AP024601">
    <property type="protein sequence ID" value="BCU82823.1"/>
    <property type="molecule type" value="Genomic_DNA"/>
</dbReference>
<keyword evidence="1" id="KW-1133">Transmembrane helix</keyword>
<feature type="domain" description="Phosphatidic acid phosphatase type 2/haloperoxidase" evidence="2">
    <location>
        <begin position="47"/>
        <end position="158"/>
    </location>
</feature>
<reference evidence="3" key="1">
    <citation type="journal article" date="2013" name="Int. J. Syst. Evol. Microbiol.">
        <title>Polycladomyces abyssicola gen. nov., sp. nov., a thermophilic filamentous bacterium isolated from hemipelagic sediment.</title>
        <authorList>
            <person name="Tsubouchi T."/>
            <person name="Shimane Y."/>
            <person name="Mori K."/>
            <person name="Usui K."/>
            <person name="Hiraki T."/>
            <person name="Tame A."/>
            <person name="Uematsu K."/>
            <person name="Maruyama T."/>
            <person name="Hatada Y."/>
        </authorList>
    </citation>
    <scope>NUCLEOTIDE SEQUENCE</scope>
    <source>
        <strain evidence="3">JIR-001</strain>
    </source>
</reference>
<feature type="transmembrane region" description="Helical" evidence="1">
    <location>
        <begin position="118"/>
        <end position="135"/>
    </location>
</feature>
<feature type="transmembrane region" description="Helical" evidence="1">
    <location>
        <begin position="50"/>
        <end position="73"/>
    </location>
</feature>
<dbReference type="InterPro" id="IPR000326">
    <property type="entry name" value="PAP2/HPO"/>
</dbReference>
<gene>
    <name evidence="3" type="primary">bcrC</name>
    <name evidence="3" type="ORF">JIR001_26060</name>
</gene>
<name>A0A8D5UIR4_9BACL</name>
<dbReference type="SMART" id="SM00014">
    <property type="entry name" value="acidPPc"/>
    <property type="match status" value="1"/>
</dbReference>
<dbReference type="KEGG" id="pabs:JIR001_26060"/>
<evidence type="ECO:0000313" key="3">
    <source>
        <dbReference type="EMBL" id="BCU82823.1"/>
    </source>
</evidence>
<evidence type="ECO:0000259" key="2">
    <source>
        <dbReference type="SMART" id="SM00014"/>
    </source>
</evidence>
<dbReference type="CDD" id="cd03385">
    <property type="entry name" value="PAP2_BcrC_like"/>
    <property type="match status" value="1"/>
</dbReference>
<keyword evidence="4" id="KW-1185">Reference proteome</keyword>
<dbReference type="PANTHER" id="PTHR14969:SF58">
    <property type="entry name" value="UNDECAPRENYL-DIPHOSPHATASE BCRC"/>
    <property type="match status" value="1"/>
</dbReference>
<keyword evidence="1" id="KW-0472">Membrane</keyword>
<dbReference type="InterPro" id="IPR033879">
    <property type="entry name" value="UPP_Pase"/>
</dbReference>
<dbReference type="Proteomes" id="UP000677436">
    <property type="component" value="Chromosome"/>
</dbReference>
<dbReference type="InterPro" id="IPR036938">
    <property type="entry name" value="PAP2/HPO_sf"/>
</dbReference>
<dbReference type="Gene3D" id="1.20.144.10">
    <property type="entry name" value="Phosphatidic acid phosphatase type 2/haloperoxidase"/>
    <property type="match status" value="1"/>
</dbReference>
<protein>
    <submittedName>
        <fullName evidence="3">Undecaprenyl-diphosphatase BcrC</fullName>
    </submittedName>
</protein>
<keyword evidence="1" id="KW-0812">Transmembrane</keyword>
<dbReference type="PANTHER" id="PTHR14969">
    <property type="entry name" value="SPHINGOSINE-1-PHOSPHATE PHOSPHOHYDROLASE"/>
    <property type="match status" value="1"/>
</dbReference>
<dbReference type="Pfam" id="PF01569">
    <property type="entry name" value="PAP2"/>
    <property type="match status" value="1"/>
</dbReference>
<evidence type="ECO:0000313" key="4">
    <source>
        <dbReference type="Proteomes" id="UP000677436"/>
    </source>
</evidence>
<proteinExistence type="predicted"/>
<organism evidence="3 4">
    <name type="scientific">Polycladomyces abyssicola</name>
    <dbReference type="NCBI Taxonomy" id="1125966"/>
    <lineage>
        <taxon>Bacteria</taxon>
        <taxon>Bacillati</taxon>
        <taxon>Bacillota</taxon>
        <taxon>Bacilli</taxon>
        <taxon>Bacillales</taxon>
        <taxon>Thermoactinomycetaceae</taxon>
        <taxon>Polycladomyces</taxon>
    </lineage>
</organism>
<reference evidence="3" key="2">
    <citation type="journal article" date="2021" name="Microbiol. Resour. Announc.">
        <title>Complete Genome Sequence of Polycladomyces abyssicola JIR-001T, Isolated from Hemipelagic Sediment in Deep Seawater.</title>
        <authorList>
            <person name="Tsubouchi T."/>
            <person name="Kaneko Y."/>
        </authorList>
    </citation>
    <scope>NUCLEOTIDE SEQUENCE</scope>
    <source>
        <strain evidence="3">JIR-001</strain>
    </source>
</reference>